<comment type="catalytic activity">
    <reaction evidence="7 10">
        <text>4-methyl-5-(2-phosphooxyethyl)-thiazole + 4-amino-2-methyl-5-(diphosphooxymethyl)pyrimidine + H(+) = thiamine phosphate + diphosphate</text>
        <dbReference type="Rhea" id="RHEA:22328"/>
        <dbReference type="ChEBI" id="CHEBI:15378"/>
        <dbReference type="ChEBI" id="CHEBI:33019"/>
        <dbReference type="ChEBI" id="CHEBI:37575"/>
        <dbReference type="ChEBI" id="CHEBI:57841"/>
        <dbReference type="ChEBI" id="CHEBI:58296"/>
        <dbReference type="EC" id="2.5.1.3"/>
    </reaction>
</comment>
<evidence type="ECO:0000313" key="14">
    <source>
        <dbReference type="EMBL" id="GBR76048.1"/>
    </source>
</evidence>
<name>A0A388TH88_9BACT</name>
<comment type="similarity">
    <text evidence="10">Belongs to the thiamine-phosphate synthase family.</text>
</comment>
<accession>A0A388TH88</accession>
<dbReference type="InterPro" id="IPR036206">
    <property type="entry name" value="ThiamineP_synth_sf"/>
</dbReference>
<keyword evidence="4" id="KW-0479">Metal-binding</keyword>
<dbReference type="Pfam" id="PF02581">
    <property type="entry name" value="TMP-TENI"/>
    <property type="match status" value="1"/>
</dbReference>
<dbReference type="Proteomes" id="UP000275925">
    <property type="component" value="Unassembled WGS sequence"/>
</dbReference>
<protein>
    <recommendedName>
        <fullName evidence="10">Thiamine-phosphate synthase</fullName>
        <ecNumber evidence="10">2.5.1.3</ecNumber>
    </recommendedName>
    <alternativeName>
        <fullName evidence="10">Thiamine-phosphate pyrophosphorylase</fullName>
    </alternativeName>
</protein>
<evidence type="ECO:0000256" key="4">
    <source>
        <dbReference type="ARBA" id="ARBA00022723"/>
    </source>
</evidence>
<dbReference type="GO" id="GO:0004789">
    <property type="term" value="F:thiamine-phosphate diphosphorylase activity"/>
    <property type="evidence" value="ECO:0007669"/>
    <property type="project" value="UniProtKB-EC"/>
</dbReference>
<dbReference type="InterPro" id="IPR022998">
    <property type="entry name" value="ThiamineP_synth_TenI"/>
</dbReference>
<dbReference type="InterPro" id="IPR041397">
    <property type="entry name" value="ThiD2"/>
</dbReference>
<organism evidence="14 15">
    <name type="scientific">Candidatus Termititenax persephonae</name>
    <dbReference type="NCBI Taxonomy" id="2218525"/>
    <lineage>
        <taxon>Bacteria</taxon>
        <taxon>Bacillati</taxon>
        <taxon>Candidatus Margulisiibacteriota</taxon>
        <taxon>Candidatus Termititenacia</taxon>
        <taxon>Candidatus Termititenacales</taxon>
        <taxon>Candidatus Termititenacaceae</taxon>
        <taxon>Candidatus Termititenax</taxon>
    </lineage>
</organism>
<dbReference type="UniPathway" id="UPA00060">
    <property type="reaction ID" value="UER00141"/>
</dbReference>
<dbReference type="EC" id="2.5.1.3" evidence="10"/>
<evidence type="ECO:0000259" key="13">
    <source>
        <dbReference type="Pfam" id="PF17792"/>
    </source>
</evidence>
<keyword evidence="5" id="KW-0460">Magnesium</keyword>
<dbReference type="InterPro" id="IPR013785">
    <property type="entry name" value="Aldolase_TIM"/>
</dbReference>
<evidence type="ECO:0000256" key="6">
    <source>
        <dbReference type="ARBA" id="ARBA00022977"/>
    </source>
</evidence>
<evidence type="ECO:0000256" key="7">
    <source>
        <dbReference type="ARBA" id="ARBA00047334"/>
    </source>
</evidence>
<dbReference type="AlphaFoldDB" id="A0A388TH88"/>
<dbReference type="SUPFAM" id="SSF51391">
    <property type="entry name" value="Thiamin phosphate synthase"/>
    <property type="match status" value="1"/>
</dbReference>
<keyword evidence="6 10" id="KW-0784">Thiamine biosynthesis</keyword>
<dbReference type="Pfam" id="PF17792">
    <property type="entry name" value="ThiD2"/>
    <property type="match status" value="1"/>
</dbReference>
<keyword evidence="15" id="KW-1185">Reference proteome</keyword>
<dbReference type="PANTHER" id="PTHR20857:SF15">
    <property type="entry name" value="THIAMINE-PHOSPHATE SYNTHASE"/>
    <property type="match status" value="1"/>
</dbReference>
<sequence length="319" mass="35418">MLKTRRLLDANVNRAREGLRVLEDICRFIFADLALTEELKTIRHSLRDLLDIPDALLVASRGADEDVARERPVPRRADLRQIVAANAKRAAEALRVLEEFCPRGSLLKDQRYKVYDLEKIIAVRARLARPFDHDVYVISADPAVLLDAVRNGSRIVQLRDKESGVDVVCQKLLSVKRLKESHDFSLIVNDYPELVARVGLDGVHVGQDTDAAAVRQAIGADKILGLTTHNIEQAKKAVELKVNYISAGPIWATPTKPRRQPVGLEYVREVAANIELPFVAIGGIDLTNVRSVLDAGADTIGVVRSAGQTAEYLRLIRFE</sequence>
<evidence type="ECO:0000256" key="3">
    <source>
        <dbReference type="ARBA" id="ARBA00022679"/>
    </source>
</evidence>
<evidence type="ECO:0000259" key="12">
    <source>
        <dbReference type="Pfam" id="PF02581"/>
    </source>
</evidence>
<feature type="domain" description="ThiD2" evidence="13">
    <location>
        <begin position="6"/>
        <end position="119"/>
    </location>
</feature>
<dbReference type="EMBL" id="BGZO01000014">
    <property type="protein sequence ID" value="GBR76048.1"/>
    <property type="molecule type" value="Genomic_DNA"/>
</dbReference>
<dbReference type="PANTHER" id="PTHR20857">
    <property type="entry name" value="THIAMINE-PHOSPHATE PYROPHOSPHORYLASE"/>
    <property type="match status" value="1"/>
</dbReference>
<dbReference type="NCBIfam" id="TIGR00693">
    <property type="entry name" value="thiE"/>
    <property type="match status" value="1"/>
</dbReference>
<evidence type="ECO:0000256" key="5">
    <source>
        <dbReference type="ARBA" id="ARBA00022842"/>
    </source>
</evidence>
<dbReference type="GO" id="GO:0005737">
    <property type="term" value="C:cytoplasm"/>
    <property type="evidence" value="ECO:0007669"/>
    <property type="project" value="TreeGrafter"/>
</dbReference>
<proteinExistence type="inferred from homology"/>
<comment type="catalytic activity">
    <reaction evidence="9 10">
        <text>2-[(2R,5Z)-2-carboxy-4-methylthiazol-5(2H)-ylidene]ethyl phosphate + 4-amino-2-methyl-5-(diphosphooxymethyl)pyrimidine + 2 H(+) = thiamine phosphate + CO2 + diphosphate</text>
        <dbReference type="Rhea" id="RHEA:47844"/>
        <dbReference type="ChEBI" id="CHEBI:15378"/>
        <dbReference type="ChEBI" id="CHEBI:16526"/>
        <dbReference type="ChEBI" id="CHEBI:33019"/>
        <dbReference type="ChEBI" id="CHEBI:37575"/>
        <dbReference type="ChEBI" id="CHEBI:57841"/>
        <dbReference type="ChEBI" id="CHEBI:62899"/>
        <dbReference type="EC" id="2.5.1.3"/>
    </reaction>
</comment>
<comment type="catalytic activity">
    <reaction evidence="8 10">
        <text>2-(2-carboxy-4-methylthiazol-5-yl)ethyl phosphate + 4-amino-2-methyl-5-(diphosphooxymethyl)pyrimidine + 2 H(+) = thiamine phosphate + CO2 + diphosphate</text>
        <dbReference type="Rhea" id="RHEA:47848"/>
        <dbReference type="ChEBI" id="CHEBI:15378"/>
        <dbReference type="ChEBI" id="CHEBI:16526"/>
        <dbReference type="ChEBI" id="CHEBI:33019"/>
        <dbReference type="ChEBI" id="CHEBI:37575"/>
        <dbReference type="ChEBI" id="CHEBI:57841"/>
        <dbReference type="ChEBI" id="CHEBI:62890"/>
        <dbReference type="EC" id="2.5.1.3"/>
    </reaction>
</comment>
<feature type="domain" description="Thiamine phosphate synthase/TenI" evidence="12">
    <location>
        <begin position="142"/>
        <end position="305"/>
    </location>
</feature>
<dbReference type="GO" id="GO:0009228">
    <property type="term" value="P:thiamine biosynthetic process"/>
    <property type="evidence" value="ECO:0007669"/>
    <property type="project" value="UniProtKB-KW"/>
</dbReference>
<evidence type="ECO:0000256" key="11">
    <source>
        <dbReference type="RuleBase" id="RU004253"/>
    </source>
</evidence>
<gene>
    <name evidence="14" type="primary">thiE</name>
    <name evidence="14" type="ORF">NO2_0661</name>
</gene>
<evidence type="ECO:0000313" key="15">
    <source>
        <dbReference type="Proteomes" id="UP000275925"/>
    </source>
</evidence>
<dbReference type="InterPro" id="IPR034291">
    <property type="entry name" value="TMP_synthase"/>
</dbReference>
<comment type="caution">
    <text evidence="14">The sequence shown here is derived from an EMBL/GenBank/DDBJ whole genome shotgun (WGS) entry which is preliminary data.</text>
</comment>
<dbReference type="GO" id="GO:0009229">
    <property type="term" value="P:thiamine diphosphate biosynthetic process"/>
    <property type="evidence" value="ECO:0007669"/>
    <property type="project" value="UniProtKB-UniPathway"/>
</dbReference>
<dbReference type="CDD" id="cd00564">
    <property type="entry name" value="TMP_TenI"/>
    <property type="match status" value="1"/>
</dbReference>
<evidence type="ECO:0000256" key="2">
    <source>
        <dbReference type="ARBA" id="ARBA00005165"/>
    </source>
</evidence>
<evidence type="ECO:0000256" key="1">
    <source>
        <dbReference type="ARBA" id="ARBA00001946"/>
    </source>
</evidence>
<dbReference type="Gene3D" id="3.20.20.70">
    <property type="entry name" value="Aldolase class I"/>
    <property type="match status" value="1"/>
</dbReference>
<evidence type="ECO:0000256" key="8">
    <source>
        <dbReference type="ARBA" id="ARBA00047851"/>
    </source>
</evidence>
<evidence type="ECO:0000256" key="10">
    <source>
        <dbReference type="RuleBase" id="RU003826"/>
    </source>
</evidence>
<comment type="cofactor">
    <cofactor evidence="1">
        <name>Mg(2+)</name>
        <dbReference type="ChEBI" id="CHEBI:18420"/>
    </cofactor>
</comment>
<comment type="pathway">
    <text evidence="2 11">Cofactor biosynthesis; thiamine diphosphate biosynthesis; thiamine phosphate from 4-amino-2-methyl-5-diphosphomethylpyrimidine and 4-methyl-5-(2-phosphoethyl)-thiazole: step 1/1.</text>
</comment>
<dbReference type="GO" id="GO:0046872">
    <property type="term" value="F:metal ion binding"/>
    <property type="evidence" value="ECO:0007669"/>
    <property type="project" value="UniProtKB-KW"/>
</dbReference>
<reference evidence="14 15" key="1">
    <citation type="journal article" date="2019" name="ISME J.">
        <title>Genome analyses of uncultured TG2/ZB3 bacteria in 'Margulisbacteria' specifically attached to ectosymbiotic spirochetes of protists in the termite gut.</title>
        <authorList>
            <person name="Utami Y.D."/>
            <person name="Kuwahara H."/>
            <person name="Igai K."/>
            <person name="Murakami T."/>
            <person name="Sugaya K."/>
            <person name="Morikawa T."/>
            <person name="Nagura Y."/>
            <person name="Yuki M."/>
            <person name="Deevong P."/>
            <person name="Inoue T."/>
            <person name="Kihara K."/>
            <person name="Lo N."/>
            <person name="Yamada A."/>
            <person name="Ohkuma M."/>
            <person name="Hongoh Y."/>
        </authorList>
    </citation>
    <scope>NUCLEOTIDE SEQUENCE [LARGE SCALE GENOMIC DNA]</scope>
    <source>
        <strain evidence="14">NkOx7-02</strain>
    </source>
</reference>
<evidence type="ECO:0000256" key="9">
    <source>
        <dbReference type="ARBA" id="ARBA00047883"/>
    </source>
</evidence>
<keyword evidence="3 10" id="KW-0808">Transferase</keyword>